<dbReference type="PANTHER" id="PTHR13847">
    <property type="entry name" value="SARCOSINE DEHYDROGENASE-RELATED"/>
    <property type="match status" value="1"/>
</dbReference>
<evidence type="ECO:0000313" key="7">
    <source>
        <dbReference type="Proteomes" id="UP000262969"/>
    </source>
</evidence>
<dbReference type="EMBL" id="DPVV01000429">
    <property type="protein sequence ID" value="HCL03240.1"/>
    <property type="molecule type" value="Genomic_DNA"/>
</dbReference>
<dbReference type="GO" id="GO:0005737">
    <property type="term" value="C:cytoplasm"/>
    <property type="evidence" value="ECO:0007669"/>
    <property type="project" value="TreeGrafter"/>
</dbReference>
<evidence type="ECO:0000256" key="1">
    <source>
        <dbReference type="ARBA" id="ARBA00022714"/>
    </source>
</evidence>
<dbReference type="Proteomes" id="UP000262969">
    <property type="component" value="Unassembled WGS sequence"/>
</dbReference>
<name>A0A3D2X7W0_9FIRM</name>
<keyword evidence="1" id="KW-0001">2Fe-2S</keyword>
<evidence type="ECO:0000256" key="2">
    <source>
        <dbReference type="ARBA" id="ARBA00022723"/>
    </source>
</evidence>
<dbReference type="Gene3D" id="3.50.50.60">
    <property type="entry name" value="FAD/NAD(P)-binding domain"/>
    <property type="match status" value="1"/>
</dbReference>
<protein>
    <submittedName>
        <fullName evidence="6">FAD-dependent oxidoreductase</fullName>
    </submittedName>
</protein>
<keyword evidence="4" id="KW-0411">Iron-sulfur</keyword>
<dbReference type="Gene3D" id="2.102.10.10">
    <property type="entry name" value="Rieske [2Fe-2S] iron-sulphur domain"/>
    <property type="match status" value="1"/>
</dbReference>
<dbReference type="InterPro" id="IPR006076">
    <property type="entry name" value="FAD-dep_OxRdtase"/>
</dbReference>
<feature type="domain" description="Rieske" evidence="5">
    <location>
        <begin position="396"/>
        <end position="482"/>
    </location>
</feature>
<organism evidence="6 7">
    <name type="scientific">Lachnoclostridium phytofermentans</name>
    <dbReference type="NCBI Taxonomy" id="66219"/>
    <lineage>
        <taxon>Bacteria</taxon>
        <taxon>Bacillati</taxon>
        <taxon>Bacillota</taxon>
        <taxon>Clostridia</taxon>
        <taxon>Lachnospirales</taxon>
        <taxon>Lachnospiraceae</taxon>
    </lineage>
</organism>
<dbReference type="InterPro" id="IPR036922">
    <property type="entry name" value="Rieske_2Fe-2S_sf"/>
</dbReference>
<dbReference type="GO" id="GO:0051537">
    <property type="term" value="F:2 iron, 2 sulfur cluster binding"/>
    <property type="evidence" value="ECO:0007669"/>
    <property type="project" value="UniProtKB-KW"/>
</dbReference>
<dbReference type="GO" id="GO:0004497">
    <property type="term" value="F:monooxygenase activity"/>
    <property type="evidence" value="ECO:0007669"/>
    <property type="project" value="UniProtKB-ARBA"/>
</dbReference>
<dbReference type="SUPFAM" id="SSF50022">
    <property type="entry name" value="ISP domain"/>
    <property type="match status" value="1"/>
</dbReference>
<dbReference type="Gene3D" id="3.30.9.10">
    <property type="entry name" value="D-Amino Acid Oxidase, subunit A, domain 2"/>
    <property type="match status" value="1"/>
</dbReference>
<proteinExistence type="predicted"/>
<gene>
    <name evidence="6" type="ORF">DHW61_12675</name>
</gene>
<dbReference type="Pfam" id="PF01266">
    <property type="entry name" value="DAO"/>
    <property type="match status" value="1"/>
</dbReference>
<evidence type="ECO:0000259" key="5">
    <source>
        <dbReference type="PROSITE" id="PS51296"/>
    </source>
</evidence>
<dbReference type="PRINTS" id="PR00420">
    <property type="entry name" value="RNGMNOXGNASE"/>
</dbReference>
<sequence>MVSIWEETYSIAPREELPGDLTTEVAVIGAGMAGILTAYYLTQKGFKTIVVDAKRIGSGQTKGTTAKITSQHEDIYHKLIDQFGEEKAKQYAYANEYAILEYKNLVNELLIDCDFEEKSAFLYTLEDATLLEEEAITARKLGIDAEFTTETELPFQVKGAVKFANQAQFHPLKFLSAVASTLTIYENTKVLEVEDTVLKTNRGKISAKYIVFATHYPFINAPGFYFLRMHQDRSYFLACKNATTLDGMYRSYEKTGYSLRSYKDILLFGGGGHRTGENSRGGQYSALRSALKQNYPESSEFAHWSAQDCMTLDGVPYIGQFSSGKPNWYVATGFGKWGMTSSMVSAQIISKQIAGEDVWYAPVFSPERFTLTSDLKALLVETKQAVKGLTRRIFQLPKATEEELPVGHGGIIEVDEVKYGVYKNNEGEIFIIEPKCPHLGCQLEWNPDELSFDCPCHGSRFTFTGELLDNPAQTDIYEKKEE</sequence>
<dbReference type="PANTHER" id="PTHR13847:SF274">
    <property type="entry name" value="RIESKE 2FE-2S IRON-SULFUR PROTEIN YHFW-RELATED"/>
    <property type="match status" value="1"/>
</dbReference>
<accession>A0A3D2X7W0</accession>
<comment type="caution">
    <text evidence="6">The sequence shown here is derived from an EMBL/GenBank/DDBJ whole genome shotgun (WGS) entry which is preliminary data.</text>
</comment>
<dbReference type="GO" id="GO:0046872">
    <property type="term" value="F:metal ion binding"/>
    <property type="evidence" value="ECO:0007669"/>
    <property type="project" value="UniProtKB-KW"/>
</dbReference>
<dbReference type="PROSITE" id="PS51296">
    <property type="entry name" value="RIESKE"/>
    <property type="match status" value="1"/>
</dbReference>
<keyword evidence="2" id="KW-0479">Metal-binding</keyword>
<reference evidence="6 7" key="1">
    <citation type="journal article" date="2018" name="Nat. Biotechnol.">
        <title>A standardized bacterial taxonomy based on genome phylogeny substantially revises the tree of life.</title>
        <authorList>
            <person name="Parks D.H."/>
            <person name="Chuvochina M."/>
            <person name="Waite D.W."/>
            <person name="Rinke C."/>
            <person name="Skarshewski A."/>
            <person name="Chaumeil P.A."/>
            <person name="Hugenholtz P."/>
        </authorList>
    </citation>
    <scope>NUCLEOTIDE SEQUENCE [LARGE SCALE GENOMIC DNA]</scope>
    <source>
        <strain evidence="6">UBA11728</strain>
    </source>
</reference>
<dbReference type="SUPFAM" id="SSF51905">
    <property type="entry name" value="FAD/NAD(P)-binding domain"/>
    <property type="match status" value="1"/>
</dbReference>
<dbReference type="InterPro" id="IPR036188">
    <property type="entry name" value="FAD/NAD-bd_sf"/>
</dbReference>
<keyword evidence="3" id="KW-0408">Iron</keyword>
<dbReference type="InterPro" id="IPR017941">
    <property type="entry name" value="Rieske_2Fe-2S"/>
</dbReference>
<evidence type="ECO:0000256" key="4">
    <source>
        <dbReference type="ARBA" id="ARBA00023014"/>
    </source>
</evidence>
<evidence type="ECO:0000256" key="3">
    <source>
        <dbReference type="ARBA" id="ARBA00023004"/>
    </source>
</evidence>
<evidence type="ECO:0000313" key="6">
    <source>
        <dbReference type="EMBL" id="HCL03240.1"/>
    </source>
</evidence>
<dbReference type="Pfam" id="PF00355">
    <property type="entry name" value="Rieske"/>
    <property type="match status" value="1"/>
</dbReference>
<dbReference type="GO" id="GO:0016705">
    <property type="term" value="F:oxidoreductase activity, acting on paired donors, with incorporation or reduction of molecular oxygen"/>
    <property type="evidence" value="ECO:0007669"/>
    <property type="project" value="UniProtKB-ARBA"/>
</dbReference>
<dbReference type="AlphaFoldDB" id="A0A3D2X7W0"/>